<evidence type="ECO:0000256" key="3">
    <source>
        <dbReference type="ARBA" id="ARBA00023315"/>
    </source>
</evidence>
<dbReference type="SMART" id="SM00563">
    <property type="entry name" value="PlsC"/>
    <property type="match status" value="1"/>
</dbReference>
<name>A0ABW3SYW9_9CAUL</name>
<dbReference type="InterPro" id="IPR002123">
    <property type="entry name" value="Plipid/glycerol_acylTrfase"/>
</dbReference>
<dbReference type="SUPFAM" id="SSF69593">
    <property type="entry name" value="Glycerol-3-phosphate (1)-acyltransferase"/>
    <property type="match status" value="1"/>
</dbReference>
<evidence type="ECO:0000313" key="5">
    <source>
        <dbReference type="EMBL" id="MFD1189131.1"/>
    </source>
</evidence>
<comment type="pathway">
    <text evidence="1">Lipid metabolism.</text>
</comment>
<dbReference type="PANTHER" id="PTHR10434">
    <property type="entry name" value="1-ACYL-SN-GLYCEROL-3-PHOSPHATE ACYLTRANSFERASE"/>
    <property type="match status" value="1"/>
</dbReference>
<dbReference type="EMBL" id="JBHTLQ010000002">
    <property type="protein sequence ID" value="MFD1189131.1"/>
    <property type="molecule type" value="Genomic_DNA"/>
</dbReference>
<dbReference type="Pfam" id="PF01553">
    <property type="entry name" value="Acyltransferase"/>
    <property type="match status" value="1"/>
</dbReference>
<accession>A0ABW3SYW9</accession>
<sequence>MAKLGLVAGTVRWALSTWFALQGWKVEGSAPHPRKFVLIAAPHTSNWDFVYFIGASKALGLDLSFMGKASLFRWPFGGMMRQLGGVPIDRSKANNMVQAMIDEFAVRDEFMLTIAPEGTRGRAREWKSGFYHIALGAGVPMVCGMMDYKRKVAGLAEAVMPTGDYEADMAKLAAFYRTCTPKHPELATFQ</sequence>
<reference evidence="6" key="1">
    <citation type="journal article" date="2019" name="Int. J. Syst. Evol. Microbiol.">
        <title>The Global Catalogue of Microorganisms (GCM) 10K type strain sequencing project: providing services to taxonomists for standard genome sequencing and annotation.</title>
        <authorList>
            <consortium name="The Broad Institute Genomics Platform"/>
            <consortium name="The Broad Institute Genome Sequencing Center for Infectious Disease"/>
            <person name="Wu L."/>
            <person name="Ma J."/>
        </authorList>
    </citation>
    <scope>NUCLEOTIDE SEQUENCE [LARGE SCALE GENOMIC DNA]</scope>
    <source>
        <strain evidence="6">CCUG 55074</strain>
    </source>
</reference>
<dbReference type="CDD" id="cd07988">
    <property type="entry name" value="LPLAT_ABO13168-like"/>
    <property type="match status" value="1"/>
</dbReference>
<keyword evidence="6" id="KW-1185">Reference proteome</keyword>
<evidence type="ECO:0000256" key="1">
    <source>
        <dbReference type="ARBA" id="ARBA00005189"/>
    </source>
</evidence>
<dbReference type="Proteomes" id="UP001597216">
    <property type="component" value="Unassembled WGS sequence"/>
</dbReference>
<protein>
    <submittedName>
        <fullName evidence="5">Lysophospholipid acyltransferase family protein</fullName>
    </submittedName>
</protein>
<organism evidence="5 6">
    <name type="scientific">Phenylobacterium conjunctum</name>
    <dbReference type="NCBI Taxonomy" id="1298959"/>
    <lineage>
        <taxon>Bacteria</taxon>
        <taxon>Pseudomonadati</taxon>
        <taxon>Pseudomonadota</taxon>
        <taxon>Alphaproteobacteria</taxon>
        <taxon>Caulobacterales</taxon>
        <taxon>Caulobacteraceae</taxon>
        <taxon>Phenylobacterium</taxon>
    </lineage>
</organism>
<dbReference type="PANTHER" id="PTHR10434:SF9">
    <property type="entry name" value="PHOSPHOLIPID_GLYCEROL ACYLTRANSFERASE DOMAIN-CONTAINING PROTEIN"/>
    <property type="match status" value="1"/>
</dbReference>
<gene>
    <name evidence="5" type="ORF">ACFQ27_00945</name>
</gene>
<keyword evidence="2" id="KW-0808">Transferase</keyword>
<keyword evidence="3 5" id="KW-0012">Acyltransferase</keyword>
<evidence type="ECO:0000313" key="6">
    <source>
        <dbReference type="Proteomes" id="UP001597216"/>
    </source>
</evidence>
<evidence type="ECO:0000256" key="2">
    <source>
        <dbReference type="ARBA" id="ARBA00022679"/>
    </source>
</evidence>
<comment type="caution">
    <text evidence="5">The sequence shown here is derived from an EMBL/GenBank/DDBJ whole genome shotgun (WGS) entry which is preliminary data.</text>
</comment>
<evidence type="ECO:0000259" key="4">
    <source>
        <dbReference type="SMART" id="SM00563"/>
    </source>
</evidence>
<dbReference type="GO" id="GO:0016746">
    <property type="term" value="F:acyltransferase activity"/>
    <property type="evidence" value="ECO:0007669"/>
    <property type="project" value="UniProtKB-KW"/>
</dbReference>
<feature type="domain" description="Phospholipid/glycerol acyltransferase" evidence="4">
    <location>
        <begin position="37"/>
        <end position="146"/>
    </location>
</feature>
<dbReference type="RefSeq" id="WP_374345472.1">
    <property type="nucleotide sequence ID" value="NZ_JBHTLQ010000002.1"/>
</dbReference>
<proteinExistence type="predicted"/>